<organism evidence="1 2">
    <name type="scientific">Diploscapter pachys</name>
    <dbReference type="NCBI Taxonomy" id="2018661"/>
    <lineage>
        <taxon>Eukaryota</taxon>
        <taxon>Metazoa</taxon>
        <taxon>Ecdysozoa</taxon>
        <taxon>Nematoda</taxon>
        <taxon>Chromadorea</taxon>
        <taxon>Rhabditida</taxon>
        <taxon>Rhabditina</taxon>
        <taxon>Rhabditomorpha</taxon>
        <taxon>Rhabditoidea</taxon>
        <taxon>Rhabditidae</taxon>
        <taxon>Diploscapter</taxon>
    </lineage>
</organism>
<name>A0A2A2JWE7_9BILA</name>
<accession>A0A2A2JWE7</accession>
<comment type="caution">
    <text evidence="1">The sequence shown here is derived from an EMBL/GenBank/DDBJ whole genome shotgun (WGS) entry which is preliminary data.</text>
</comment>
<reference evidence="1 2" key="1">
    <citation type="journal article" date="2017" name="Curr. Biol.">
        <title>Genome architecture and evolution of a unichromosomal asexual nematode.</title>
        <authorList>
            <person name="Fradin H."/>
            <person name="Zegar C."/>
            <person name="Gutwein M."/>
            <person name="Lucas J."/>
            <person name="Kovtun M."/>
            <person name="Corcoran D."/>
            <person name="Baugh L.R."/>
            <person name="Kiontke K."/>
            <person name="Gunsalus K."/>
            <person name="Fitch D.H."/>
            <person name="Piano F."/>
        </authorList>
    </citation>
    <scope>NUCLEOTIDE SEQUENCE [LARGE SCALE GENOMIC DNA]</scope>
    <source>
        <strain evidence="1">PF1309</strain>
    </source>
</reference>
<protein>
    <submittedName>
        <fullName evidence="1">Uncharacterized protein</fullName>
    </submittedName>
</protein>
<sequence length="198" mass="22324">MTPRKETRMLTVTRSREYLTDSFVGTHEGCGIFIPANRMLYQFVSDNPSNTDRDQIASKALIIGRSLAASAERRTIKGERLSSADFFHGLADAISKSGLEEVLDFLPQDGTISRSTSTEVHKAHAFLCSAITARTALKWVAEEEGWVFAFTTSRSAKNYPEYVRIYLNAKDVFEADLGRPLSLRQMDNILLNRYDNYI</sequence>
<evidence type="ECO:0000313" key="1">
    <source>
        <dbReference type="EMBL" id="PAV66086.1"/>
    </source>
</evidence>
<keyword evidence="2" id="KW-1185">Reference proteome</keyword>
<dbReference type="Proteomes" id="UP000218231">
    <property type="component" value="Unassembled WGS sequence"/>
</dbReference>
<proteinExistence type="predicted"/>
<dbReference type="AlphaFoldDB" id="A0A2A2JWE7"/>
<dbReference type="EMBL" id="LIAE01010164">
    <property type="protein sequence ID" value="PAV66086.1"/>
    <property type="molecule type" value="Genomic_DNA"/>
</dbReference>
<evidence type="ECO:0000313" key="2">
    <source>
        <dbReference type="Proteomes" id="UP000218231"/>
    </source>
</evidence>
<gene>
    <name evidence="1" type="ORF">WR25_08775</name>
</gene>